<sequence length="287" mass="30394">MTNRSPVTMAESIAASFADLLHRYDAVLLDAYGVLVDLAGALPGAAAWIDTLNRLDKPYWLVSNTAARLPESAARRYQGFGLAIPAERILSSGMLLVPYFAEHGLAGQRVRVLGPEDSAVYAERAGGRLVGAGEEFDVLVLADQAGFPFLDGVDEVLSVLIDRFDAGQDVAMVLPNPDLIYPTGRGCGITSGAMAVMLEAALRQRYPERPAPSFARLGKPYPGLFAEAVRLAGTRNVVMVGDQLDTDIVGATRFGIDSALVPGVLTGDRRRVGGVAPTYLLAPPGTP</sequence>
<proteinExistence type="predicted"/>
<name>A0A4R1BC86_9PROT</name>
<dbReference type="RefSeq" id="WP_131446920.1">
    <property type="nucleotide sequence ID" value="NZ_SJZB01000034.1"/>
</dbReference>
<keyword evidence="2" id="KW-1185">Reference proteome</keyword>
<dbReference type="GO" id="GO:0005737">
    <property type="term" value="C:cytoplasm"/>
    <property type="evidence" value="ECO:0007669"/>
    <property type="project" value="TreeGrafter"/>
</dbReference>
<dbReference type="AlphaFoldDB" id="A0A4R1BC86"/>
<organism evidence="1 2">
    <name type="scientific">Parasulfuritortus cantonensis</name>
    <dbReference type="NCBI Taxonomy" id="2528202"/>
    <lineage>
        <taxon>Bacteria</taxon>
        <taxon>Pseudomonadati</taxon>
        <taxon>Pseudomonadota</taxon>
        <taxon>Betaproteobacteria</taxon>
        <taxon>Nitrosomonadales</taxon>
        <taxon>Thiobacillaceae</taxon>
        <taxon>Parasulfuritortus</taxon>
    </lineage>
</organism>
<dbReference type="Proteomes" id="UP000295443">
    <property type="component" value="Unassembled WGS sequence"/>
</dbReference>
<dbReference type="EMBL" id="SJZB01000034">
    <property type="protein sequence ID" value="TCJ14646.1"/>
    <property type="molecule type" value="Genomic_DNA"/>
</dbReference>
<dbReference type="OrthoDB" id="9810449at2"/>
<dbReference type="Gene3D" id="3.40.50.1000">
    <property type="entry name" value="HAD superfamily/HAD-like"/>
    <property type="match status" value="2"/>
</dbReference>
<accession>A0A4R1BC86</accession>
<dbReference type="GO" id="GO:0016791">
    <property type="term" value="F:phosphatase activity"/>
    <property type="evidence" value="ECO:0007669"/>
    <property type="project" value="TreeGrafter"/>
</dbReference>
<dbReference type="SUPFAM" id="SSF56784">
    <property type="entry name" value="HAD-like"/>
    <property type="match status" value="1"/>
</dbReference>
<evidence type="ECO:0000313" key="2">
    <source>
        <dbReference type="Proteomes" id="UP000295443"/>
    </source>
</evidence>
<comment type="caution">
    <text evidence="1">The sequence shown here is derived from an EMBL/GenBank/DDBJ whole genome shotgun (WGS) entry which is preliminary data.</text>
</comment>
<dbReference type="PANTHER" id="PTHR19288:SF90">
    <property type="entry name" value="OS08G0542600 PROTEIN"/>
    <property type="match status" value="1"/>
</dbReference>
<dbReference type="InterPro" id="IPR036412">
    <property type="entry name" value="HAD-like_sf"/>
</dbReference>
<dbReference type="Pfam" id="PF13344">
    <property type="entry name" value="Hydrolase_6"/>
    <property type="match status" value="1"/>
</dbReference>
<reference evidence="1 2" key="1">
    <citation type="submission" date="2019-03" db="EMBL/GenBank/DDBJ databases">
        <title>Genome sequence of Thiobacillaceae bacterium LSR1, a sulfur-oxidizing bacterium isolated from freshwater sediment.</title>
        <authorList>
            <person name="Li S."/>
        </authorList>
    </citation>
    <scope>NUCLEOTIDE SEQUENCE [LARGE SCALE GENOMIC DNA]</scope>
    <source>
        <strain evidence="1 2">LSR1</strain>
    </source>
</reference>
<protein>
    <submittedName>
        <fullName evidence="1">Haloacid dehalogenase</fullName>
    </submittedName>
</protein>
<dbReference type="PANTHER" id="PTHR19288">
    <property type="entry name" value="4-NITROPHENYLPHOSPHATASE-RELATED"/>
    <property type="match status" value="1"/>
</dbReference>
<evidence type="ECO:0000313" key="1">
    <source>
        <dbReference type="EMBL" id="TCJ14646.1"/>
    </source>
</evidence>
<dbReference type="Pfam" id="PF13242">
    <property type="entry name" value="Hydrolase_like"/>
    <property type="match status" value="1"/>
</dbReference>
<gene>
    <name evidence="1" type="ORF">EZJ19_09360</name>
</gene>
<dbReference type="InterPro" id="IPR023214">
    <property type="entry name" value="HAD_sf"/>
</dbReference>
<dbReference type="InterPro" id="IPR006357">
    <property type="entry name" value="HAD-SF_hydro_IIA"/>
</dbReference>